<proteinExistence type="predicted"/>
<evidence type="ECO:0000256" key="1">
    <source>
        <dbReference type="SAM" id="MobiDB-lite"/>
    </source>
</evidence>
<feature type="compositionally biased region" description="Low complexity" evidence="1">
    <location>
        <begin position="242"/>
        <end position="264"/>
    </location>
</feature>
<feature type="compositionally biased region" description="Basic and acidic residues" evidence="1">
    <location>
        <begin position="142"/>
        <end position="163"/>
    </location>
</feature>
<comment type="caution">
    <text evidence="2">The sequence shown here is derived from an EMBL/GenBank/DDBJ whole genome shotgun (WGS) entry which is preliminary data.</text>
</comment>
<feature type="region of interest" description="Disordered" evidence="1">
    <location>
        <begin position="98"/>
        <end position="183"/>
    </location>
</feature>
<sequence>MATPAPKTLSTSTLSLKFMQNAHRAKNLATVELDKAEVKDDGEWEVAKEVRDAWGSPETETTQSVSYEASFIPFLFGLSDDDGEGDEVAVAKGRRVFKRGREVLTAEPSEPKPIPNDTTSNSKAKKRPITGRGATISGNTGKGKEREKEKGKSKSKTAREAVRDSAGVGADLGKAQRMSPEWEERMAREAAMFGKQPLPAAGAPPAFVKPAGVDAPPTESGTSEKKTKKKGKKRKAEEGEPEAAAVAAPTGVEDGVVEVAGEEGAPSKKRKKSKTKKEGGEGSATLVAPAPSAE</sequence>
<keyword evidence="3" id="KW-1185">Reference proteome</keyword>
<name>A0AAD7B2I8_9AGAR</name>
<dbReference type="Proteomes" id="UP001221142">
    <property type="component" value="Unassembled WGS sequence"/>
</dbReference>
<evidence type="ECO:0000313" key="2">
    <source>
        <dbReference type="EMBL" id="KAJ7607548.1"/>
    </source>
</evidence>
<dbReference type="AlphaFoldDB" id="A0AAD7B2I8"/>
<protein>
    <submittedName>
        <fullName evidence="2">Uncharacterized protein</fullName>
    </submittedName>
</protein>
<gene>
    <name evidence="2" type="ORF">FB45DRAFT_947868</name>
</gene>
<dbReference type="EMBL" id="JARKIF010000049">
    <property type="protein sequence ID" value="KAJ7607548.1"/>
    <property type="molecule type" value="Genomic_DNA"/>
</dbReference>
<feature type="region of interest" description="Disordered" evidence="1">
    <location>
        <begin position="195"/>
        <end position="294"/>
    </location>
</feature>
<organism evidence="2 3">
    <name type="scientific">Roridomyces roridus</name>
    <dbReference type="NCBI Taxonomy" id="1738132"/>
    <lineage>
        <taxon>Eukaryota</taxon>
        <taxon>Fungi</taxon>
        <taxon>Dikarya</taxon>
        <taxon>Basidiomycota</taxon>
        <taxon>Agaricomycotina</taxon>
        <taxon>Agaricomycetes</taxon>
        <taxon>Agaricomycetidae</taxon>
        <taxon>Agaricales</taxon>
        <taxon>Marasmiineae</taxon>
        <taxon>Mycenaceae</taxon>
        <taxon>Roridomyces</taxon>
    </lineage>
</organism>
<accession>A0AAD7B2I8</accession>
<reference evidence="2" key="1">
    <citation type="submission" date="2023-03" db="EMBL/GenBank/DDBJ databases">
        <title>Massive genome expansion in bonnet fungi (Mycena s.s.) driven by repeated elements and novel gene families across ecological guilds.</title>
        <authorList>
            <consortium name="Lawrence Berkeley National Laboratory"/>
            <person name="Harder C.B."/>
            <person name="Miyauchi S."/>
            <person name="Viragh M."/>
            <person name="Kuo A."/>
            <person name="Thoen E."/>
            <person name="Andreopoulos B."/>
            <person name="Lu D."/>
            <person name="Skrede I."/>
            <person name="Drula E."/>
            <person name="Henrissat B."/>
            <person name="Morin E."/>
            <person name="Kohler A."/>
            <person name="Barry K."/>
            <person name="LaButti K."/>
            <person name="Morin E."/>
            <person name="Salamov A."/>
            <person name="Lipzen A."/>
            <person name="Mereny Z."/>
            <person name="Hegedus B."/>
            <person name="Baldrian P."/>
            <person name="Stursova M."/>
            <person name="Weitz H."/>
            <person name="Taylor A."/>
            <person name="Grigoriev I.V."/>
            <person name="Nagy L.G."/>
            <person name="Martin F."/>
            <person name="Kauserud H."/>
        </authorList>
    </citation>
    <scope>NUCLEOTIDE SEQUENCE</scope>
    <source>
        <strain evidence="2">9284</strain>
    </source>
</reference>
<evidence type="ECO:0000313" key="3">
    <source>
        <dbReference type="Proteomes" id="UP001221142"/>
    </source>
</evidence>